<dbReference type="Pfam" id="PF09360">
    <property type="entry name" value="zf-CDGSH"/>
    <property type="match status" value="1"/>
</dbReference>
<dbReference type="EMBL" id="CAJNOC010000546">
    <property type="protein sequence ID" value="CAF0774938.1"/>
    <property type="molecule type" value="Genomic_DNA"/>
</dbReference>
<dbReference type="AlphaFoldDB" id="A0A813R0Z2"/>
<dbReference type="GO" id="GO:0051537">
    <property type="term" value="F:2 iron, 2 sulfur cluster binding"/>
    <property type="evidence" value="ECO:0007669"/>
    <property type="project" value="UniProtKB-UniRule"/>
</dbReference>
<dbReference type="GO" id="GO:0005741">
    <property type="term" value="C:mitochondrial outer membrane"/>
    <property type="evidence" value="ECO:0007669"/>
    <property type="project" value="TreeGrafter"/>
</dbReference>
<evidence type="ECO:0000256" key="9">
    <source>
        <dbReference type="RuleBase" id="RU369084"/>
    </source>
</evidence>
<evidence type="ECO:0000313" key="11">
    <source>
        <dbReference type="EMBL" id="CAF0774938.1"/>
    </source>
</evidence>
<dbReference type="InterPro" id="IPR019610">
    <property type="entry name" value="FeS-contain_mitoNEET_N"/>
</dbReference>
<dbReference type="PANTHER" id="PTHR13680">
    <property type="entry name" value="CDGSH IRON-SULFUR DOMAIN-CONTAINING PROTEIN 1"/>
    <property type="match status" value="1"/>
</dbReference>
<dbReference type="OrthoDB" id="449252at2759"/>
<dbReference type="Pfam" id="PF10660">
    <property type="entry name" value="MitoNEET_N"/>
    <property type="match status" value="1"/>
</dbReference>
<comment type="subcellular location">
    <subcellularLocation>
        <location evidence="9">Endoplasmic reticulum membrane</location>
        <topology evidence="9">Single-pass membrane protein</topology>
    </subcellularLocation>
    <subcellularLocation>
        <location evidence="1">Membrane</location>
        <topology evidence="1">Single-pass membrane protein</topology>
    </subcellularLocation>
</comment>
<dbReference type="SMART" id="SM00704">
    <property type="entry name" value="ZnF_CDGSH"/>
    <property type="match status" value="1"/>
</dbReference>
<evidence type="ECO:0000313" key="12">
    <source>
        <dbReference type="Proteomes" id="UP000663879"/>
    </source>
</evidence>
<feature type="domain" description="Iron-binding zinc finger CDGSH type" evidence="10">
    <location>
        <begin position="88"/>
        <end position="123"/>
    </location>
</feature>
<evidence type="ECO:0000256" key="2">
    <source>
        <dbReference type="ARBA" id="ARBA00022692"/>
    </source>
</evidence>
<dbReference type="GO" id="GO:0046872">
    <property type="term" value="F:metal ion binding"/>
    <property type="evidence" value="ECO:0007669"/>
    <property type="project" value="UniProtKB-UniRule"/>
</dbReference>
<name>A0A813R0Z2_9BILA</name>
<evidence type="ECO:0000256" key="6">
    <source>
        <dbReference type="ARBA" id="ARBA00023004"/>
    </source>
</evidence>
<dbReference type="GO" id="GO:0005789">
    <property type="term" value="C:endoplasmic reticulum membrane"/>
    <property type="evidence" value="ECO:0007669"/>
    <property type="project" value="UniProtKB-SubCell"/>
</dbReference>
<reference evidence="11" key="1">
    <citation type="submission" date="2021-02" db="EMBL/GenBank/DDBJ databases">
        <authorList>
            <person name="Nowell W R."/>
        </authorList>
    </citation>
    <scope>NUCLEOTIDE SEQUENCE</scope>
    <source>
        <strain evidence="11">Ploen Becks lab</strain>
    </source>
</reference>
<comment type="caution">
    <text evidence="11">The sequence shown here is derived from an EMBL/GenBank/DDBJ whole genome shotgun (WGS) entry which is preliminary data.</text>
</comment>
<dbReference type="FunFam" id="3.40.5.90:FF:000001">
    <property type="entry name" value="CDGSH iron-sulfur domain-containing protein 1"/>
    <property type="match status" value="1"/>
</dbReference>
<dbReference type="Gene3D" id="3.40.5.90">
    <property type="entry name" value="CDGSH iron-sulfur domain, mitoNEET-type"/>
    <property type="match status" value="1"/>
</dbReference>
<keyword evidence="6 9" id="KW-0408">Iron</keyword>
<dbReference type="InterPro" id="IPR045131">
    <property type="entry name" value="CISD1/2"/>
</dbReference>
<keyword evidence="3 9" id="KW-0001">2Fe-2S</keyword>
<keyword evidence="9" id="KW-0256">Endoplasmic reticulum</keyword>
<keyword evidence="12" id="KW-1185">Reference proteome</keyword>
<evidence type="ECO:0000256" key="4">
    <source>
        <dbReference type="ARBA" id="ARBA00022723"/>
    </source>
</evidence>
<dbReference type="PANTHER" id="PTHR13680:SF5">
    <property type="entry name" value="CDGSH IRON-SULFUR DOMAIN-CONTAINING PROTEIN 1"/>
    <property type="match status" value="1"/>
</dbReference>
<evidence type="ECO:0000256" key="3">
    <source>
        <dbReference type="ARBA" id="ARBA00022714"/>
    </source>
</evidence>
<accession>A0A813R0Z2</accession>
<evidence type="ECO:0000256" key="7">
    <source>
        <dbReference type="ARBA" id="ARBA00023014"/>
    </source>
</evidence>
<keyword evidence="8" id="KW-0472">Membrane</keyword>
<evidence type="ECO:0000256" key="1">
    <source>
        <dbReference type="ARBA" id="ARBA00004167"/>
    </source>
</evidence>
<dbReference type="InterPro" id="IPR042216">
    <property type="entry name" value="MitoNEET_CISD"/>
</dbReference>
<proteinExistence type="inferred from homology"/>
<dbReference type="GO" id="GO:0010506">
    <property type="term" value="P:regulation of autophagy"/>
    <property type="evidence" value="ECO:0007669"/>
    <property type="project" value="UniProtKB-UniRule"/>
</dbReference>
<gene>
    <name evidence="11" type="ORF">OXX778_LOCUS5154</name>
</gene>
<keyword evidence="4 9" id="KW-0479">Metal-binding</keyword>
<comment type="cofactor">
    <cofactor evidence="9">
        <name>[2Fe-2S] cluster</name>
        <dbReference type="ChEBI" id="CHEBI:190135"/>
    </cofactor>
    <text evidence="9">Binds 1 [2Fe-2S] cluster.</text>
</comment>
<dbReference type="InterPro" id="IPR018967">
    <property type="entry name" value="FeS-contain_CDGSH-typ"/>
</dbReference>
<dbReference type="Proteomes" id="UP000663879">
    <property type="component" value="Unassembled WGS sequence"/>
</dbReference>
<protein>
    <recommendedName>
        <fullName evidence="9">CDGSH iron-sulfur domain-containing protein 2 homologue</fullName>
    </recommendedName>
</protein>
<keyword evidence="5" id="KW-1133">Transmembrane helix</keyword>
<sequence length="135" mass="15521">MELFSNFFNEKVANYFSGLPLPRSFGEITSLSLKDFLRLVPFFTSLGLVGYVSYKEVNDYLNRKQLAWVNKDYCKSKNKIADIISRQEVNEAIEKNGKVVYCRCWKSKTFPYCDGTHAKHNAETGDNVGPLVFKE</sequence>
<keyword evidence="7 9" id="KW-0411">Iron-sulfur</keyword>
<evidence type="ECO:0000256" key="8">
    <source>
        <dbReference type="ARBA" id="ARBA00023136"/>
    </source>
</evidence>
<comment type="similarity">
    <text evidence="9">Belongs to the CISD protein family. CISD2 subfamily.</text>
</comment>
<organism evidence="11 12">
    <name type="scientific">Brachionus calyciflorus</name>
    <dbReference type="NCBI Taxonomy" id="104777"/>
    <lineage>
        <taxon>Eukaryota</taxon>
        <taxon>Metazoa</taxon>
        <taxon>Spiralia</taxon>
        <taxon>Gnathifera</taxon>
        <taxon>Rotifera</taxon>
        <taxon>Eurotatoria</taxon>
        <taxon>Monogononta</taxon>
        <taxon>Pseudotrocha</taxon>
        <taxon>Ploima</taxon>
        <taxon>Brachionidae</taxon>
        <taxon>Brachionus</taxon>
    </lineage>
</organism>
<evidence type="ECO:0000256" key="5">
    <source>
        <dbReference type="ARBA" id="ARBA00022989"/>
    </source>
</evidence>
<keyword evidence="2" id="KW-0812">Transmembrane</keyword>
<evidence type="ECO:0000259" key="10">
    <source>
        <dbReference type="SMART" id="SM00704"/>
    </source>
</evidence>